<keyword evidence="6" id="KW-0812">Transmembrane</keyword>
<dbReference type="EMBL" id="JBAMMX010000016">
    <property type="protein sequence ID" value="KAK6925277.1"/>
    <property type="molecule type" value="Genomic_DNA"/>
</dbReference>
<dbReference type="Proteomes" id="UP001370490">
    <property type="component" value="Unassembled WGS sequence"/>
</dbReference>
<protein>
    <submittedName>
        <fullName evidence="7">Glycosyl transferase, family 14</fullName>
    </submittedName>
</protein>
<evidence type="ECO:0000256" key="5">
    <source>
        <dbReference type="ARBA" id="ARBA00023180"/>
    </source>
</evidence>
<comment type="caution">
    <text evidence="7">The sequence shown here is derived from an EMBL/GenBank/DDBJ whole genome shotgun (WGS) entry which is preliminary data.</text>
</comment>
<organism evidence="7 8">
    <name type="scientific">Dillenia turbinata</name>
    <dbReference type="NCBI Taxonomy" id="194707"/>
    <lineage>
        <taxon>Eukaryota</taxon>
        <taxon>Viridiplantae</taxon>
        <taxon>Streptophyta</taxon>
        <taxon>Embryophyta</taxon>
        <taxon>Tracheophyta</taxon>
        <taxon>Spermatophyta</taxon>
        <taxon>Magnoliopsida</taxon>
        <taxon>eudicotyledons</taxon>
        <taxon>Gunneridae</taxon>
        <taxon>Pentapetalae</taxon>
        <taxon>Dilleniales</taxon>
        <taxon>Dilleniaceae</taxon>
        <taxon>Dillenia</taxon>
    </lineage>
</organism>
<reference evidence="7 8" key="1">
    <citation type="submission" date="2023-12" db="EMBL/GenBank/DDBJ databases">
        <title>A high-quality genome assembly for Dillenia turbinata (Dilleniales).</title>
        <authorList>
            <person name="Chanderbali A."/>
        </authorList>
    </citation>
    <scope>NUCLEOTIDE SEQUENCE [LARGE SCALE GENOMIC DNA]</scope>
    <source>
        <strain evidence="7">LSX21</strain>
        <tissue evidence="7">Leaf</tissue>
    </source>
</reference>
<evidence type="ECO:0000256" key="1">
    <source>
        <dbReference type="ARBA" id="ARBA00004606"/>
    </source>
</evidence>
<evidence type="ECO:0000256" key="2">
    <source>
        <dbReference type="ARBA" id="ARBA00022676"/>
    </source>
</evidence>
<dbReference type="InterPro" id="IPR044174">
    <property type="entry name" value="BC10-like"/>
</dbReference>
<keyword evidence="8" id="KW-1185">Reference proteome</keyword>
<dbReference type="Pfam" id="PF02485">
    <property type="entry name" value="Branch"/>
    <property type="match status" value="1"/>
</dbReference>
<keyword evidence="2" id="KW-0328">Glycosyltransferase</keyword>
<keyword evidence="5" id="KW-0325">Glycoprotein</keyword>
<evidence type="ECO:0000313" key="7">
    <source>
        <dbReference type="EMBL" id="KAK6925277.1"/>
    </source>
</evidence>
<dbReference type="GO" id="GO:0016757">
    <property type="term" value="F:glycosyltransferase activity"/>
    <property type="evidence" value="ECO:0007669"/>
    <property type="project" value="UniProtKB-KW"/>
</dbReference>
<evidence type="ECO:0000256" key="6">
    <source>
        <dbReference type="SAM" id="Phobius"/>
    </source>
</evidence>
<dbReference type="GO" id="GO:0016020">
    <property type="term" value="C:membrane"/>
    <property type="evidence" value="ECO:0007669"/>
    <property type="project" value="UniProtKB-SubCell"/>
</dbReference>
<dbReference type="PANTHER" id="PTHR31042:SF20">
    <property type="entry name" value="CORE-2_I-BRANCHING BETA-1,6-N-ACETYLGLUCOSAMINYLTRANSFERASE FAMILY PROTEIN"/>
    <property type="match status" value="1"/>
</dbReference>
<comment type="subcellular location">
    <subcellularLocation>
        <location evidence="1">Membrane</location>
        <topology evidence="1">Single-pass type II membrane protein</topology>
    </subcellularLocation>
</comment>
<feature type="transmembrane region" description="Helical" evidence="6">
    <location>
        <begin position="23"/>
        <end position="44"/>
    </location>
</feature>
<sequence length="365" mass="42385">MGKEQLKPPYFARLLNGHILNHVFHSLLFLVGLSLGIIFSLLYLNAFSFNSQASILSPLLPPSPSHLMHNMDDDELFWRASMVPRVVKCPYKRLPKVAFMFLTRGPLPLGPLWEKFFKGNEGLYSIYVHMHPSFNLTIHEDSVFYMRRIRSKIVEWGKPNMGDAEKRLLSNALLDFCNERFVLLSESCIPLFNFTTIYNYLINSKESFIESFDDPSGNGRGRYNKKMLPAISVSDWRKGSQWIEVNRKHAIEIISDNKYYELFQKHCIASNCMDEHYIPTLANMLFATQISNRTITWADWSRRGKHRPAELEGASISIEFINHIRYGKNCTYNGENTTICYLFARKFMPDTLQPLLQLRPPLLEL</sequence>
<keyword evidence="6" id="KW-1133">Transmembrane helix</keyword>
<dbReference type="AlphaFoldDB" id="A0AAN8Z561"/>
<evidence type="ECO:0000256" key="3">
    <source>
        <dbReference type="ARBA" id="ARBA00022679"/>
    </source>
</evidence>
<evidence type="ECO:0000313" key="8">
    <source>
        <dbReference type="Proteomes" id="UP001370490"/>
    </source>
</evidence>
<dbReference type="InterPro" id="IPR003406">
    <property type="entry name" value="Glyco_trans_14"/>
</dbReference>
<keyword evidence="4 6" id="KW-0472">Membrane</keyword>
<gene>
    <name evidence="7" type="ORF">RJ641_009603</name>
</gene>
<dbReference type="PANTHER" id="PTHR31042">
    <property type="entry name" value="CORE-2/I-BRANCHING BETA-1,6-N-ACETYLGLUCOSAMINYLTRANSFERASE FAMILY PROTEIN-RELATED"/>
    <property type="match status" value="1"/>
</dbReference>
<accession>A0AAN8Z561</accession>
<evidence type="ECO:0000256" key="4">
    <source>
        <dbReference type="ARBA" id="ARBA00023136"/>
    </source>
</evidence>
<name>A0AAN8Z561_9MAGN</name>
<proteinExistence type="predicted"/>
<keyword evidence="3 7" id="KW-0808">Transferase</keyword>